<evidence type="ECO:0000313" key="2">
    <source>
        <dbReference type="EMBL" id="KAF9472301.1"/>
    </source>
</evidence>
<gene>
    <name evidence="2" type="ORF">BDN70DRAFT_998235</name>
</gene>
<feature type="region of interest" description="Disordered" evidence="1">
    <location>
        <begin position="18"/>
        <end position="42"/>
    </location>
</feature>
<dbReference type="EMBL" id="MU155551">
    <property type="protein sequence ID" value="KAF9472301.1"/>
    <property type="molecule type" value="Genomic_DNA"/>
</dbReference>
<dbReference type="Proteomes" id="UP000807469">
    <property type="component" value="Unassembled WGS sequence"/>
</dbReference>
<name>A0A9P5YNV8_9AGAR</name>
<feature type="region of interest" description="Disordered" evidence="1">
    <location>
        <begin position="77"/>
        <end position="109"/>
    </location>
</feature>
<feature type="compositionally biased region" description="Basic and acidic residues" evidence="1">
    <location>
        <begin position="23"/>
        <end position="34"/>
    </location>
</feature>
<comment type="caution">
    <text evidence="2">The sequence shown here is derived from an EMBL/GenBank/DDBJ whole genome shotgun (WGS) entry which is preliminary data.</text>
</comment>
<evidence type="ECO:0000313" key="3">
    <source>
        <dbReference type="Proteomes" id="UP000807469"/>
    </source>
</evidence>
<protein>
    <submittedName>
        <fullName evidence="2">Uncharacterized protein</fullName>
    </submittedName>
</protein>
<dbReference type="AlphaFoldDB" id="A0A9P5YNV8"/>
<accession>A0A9P5YNV8</accession>
<reference evidence="2" key="1">
    <citation type="submission" date="2020-11" db="EMBL/GenBank/DDBJ databases">
        <authorList>
            <consortium name="DOE Joint Genome Institute"/>
            <person name="Ahrendt S."/>
            <person name="Riley R."/>
            <person name="Andreopoulos W."/>
            <person name="Labutti K."/>
            <person name="Pangilinan J."/>
            <person name="Ruiz-Duenas F.J."/>
            <person name="Barrasa J.M."/>
            <person name="Sanchez-Garcia M."/>
            <person name="Camarero S."/>
            <person name="Miyauchi S."/>
            <person name="Serrano A."/>
            <person name="Linde D."/>
            <person name="Babiker R."/>
            <person name="Drula E."/>
            <person name="Ayuso-Fernandez I."/>
            <person name="Pacheco R."/>
            <person name="Padilla G."/>
            <person name="Ferreira P."/>
            <person name="Barriuso J."/>
            <person name="Kellner H."/>
            <person name="Castanera R."/>
            <person name="Alfaro M."/>
            <person name="Ramirez L."/>
            <person name="Pisabarro A.G."/>
            <person name="Kuo A."/>
            <person name="Tritt A."/>
            <person name="Lipzen A."/>
            <person name="He G."/>
            <person name="Yan M."/>
            <person name="Ng V."/>
            <person name="Cullen D."/>
            <person name="Martin F."/>
            <person name="Rosso M.-N."/>
            <person name="Henrissat B."/>
            <person name="Hibbett D."/>
            <person name="Martinez A.T."/>
            <person name="Grigoriev I.V."/>
        </authorList>
    </citation>
    <scope>NUCLEOTIDE SEQUENCE</scope>
    <source>
        <strain evidence="2">CIRM-BRFM 674</strain>
    </source>
</reference>
<proteinExistence type="predicted"/>
<evidence type="ECO:0000256" key="1">
    <source>
        <dbReference type="SAM" id="MobiDB-lite"/>
    </source>
</evidence>
<sequence length="134" mass="14886">MRFDGESRAQCDELTTWHSAMTRGREDTKGRPTKWEGWARASSPPLHPALATVLFMHAPSLSTHRRRHHLSRHRSLHLPLPWPPPPPHAVVNDDDNERPCPAPSIAHAPPLPSSLAIASAIASYDSDSNFADVR</sequence>
<organism evidence="2 3">
    <name type="scientific">Pholiota conissans</name>
    <dbReference type="NCBI Taxonomy" id="109636"/>
    <lineage>
        <taxon>Eukaryota</taxon>
        <taxon>Fungi</taxon>
        <taxon>Dikarya</taxon>
        <taxon>Basidiomycota</taxon>
        <taxon>Agaricomycotina</taxon>
        <taxon>Agaricomycetes</taxon>
        <taxon>Agaricomycetidae</taxon>
        <taxon>Agaricales</taxon>
        <taxon>Agaricineae</taxon>
        <taxon>Strophariaceae</taxon>
        <taxon>Pholiota</taxon>
    </lineage>
</organism>
<keyword evidence="3" id="KW-1185">Reference proteome</keyword>